<keyword evidence="3" id="KW-1185">Reference proteome</keyword>
<evidence type="ECO:0000259" key="1">
    <source>
        <dbReference type="Pfam" id="PF09848"/>
    </source>
</evidence>
<name>A0A5R9J1Z9_9PROT</name>
<dbReference type="OrthoDB" id="3193269at2"/>
<protein>
    <submittedName>
        <fullName evidence="2">DUF2075 domain-containing protein</fullName>
    </submittedName>
</protein>
<accession>A0A5R9J1Z9</accession>
<reference evidence="2 3" key="1">
    <citation type="submission" date="2019-05" db="EMBL/GenBank/DDBJ databases">
        <authorList>
            <person name="Pankratov T."/>
            <person name="Grouzdev D."/>
        </authorList>
    </citation>
    <scope>NUCLEOTIDE SEQUENCE [LARGE SCALE GENOMIC DNA]</scope>
    <source>
        <strain evidence="2 3">KEBCLARHB70R</strain>
    </source>
</reference>
<dbReference type="Proteomes" id="UP000305654">
    <property type="component" value="Unassembled WGS sequence"/>
</dbReference>
<evidence type="ECO:0000313" key="2">
    <source>
        <dbReference type="EMBL" id="TLU70883.1"/>
    </source>
</evidence>
<dbReference type="InterPro" id="IPR018647">
    <property type="entry name" value="SLFN_3-like_DNA/RNA_helicase"/>
</dbReference>
<dbReference type="RefSeq" id="WP_138327824.1">
    <property type="nucleotide sequence ID" value="NZ_VCDI01000010.1"/>
</dbReference>
<dbReference type="EMBL" id="VCDI01000010">
    <property type="protein sequence ID" value="TLU70883.1"/>
    <property type="molecule type" value="Genomic_DNA"/>
</dbReference>
<proteinExistence type="predicted"/>
<feature type="domain" description="Schlafen group 3-like DNA/RNA helicase" evidence="1">
    <location>
        <begin position="252"/>
        <end position="643"/>
    </location>
</feature>
<dbReference type="AlphaFoldDB" id="A0A5R9J1Z9"/>
<comment type="caution">
    <text evidence="2">The sequence shown here is derived from an EMBL/GenBank/DDBJ whole genome shotgun (WGS) entry which is preliminary data.</text>
</comment>
<dbReference type="Pfam" id="PF09848">
    <property type="entry name" value="SLFN-g3_helicase"/>
    <property type="match status" value="1"/>
</dbReference>
<sequence>MNHVSPNEQTASGAWWSDSVALFLAAAPADLLGRLAHAATRHHRINEATQLRAWQRQIAILRETLLTLPQSRGWRLLLEFEIPRFRRRIDAVLLAPAGIFVLEFKVGATAFTDQDRQQVADYALDLQDFHAGSRRHPILPILIATEAVAGPQTLPFAFDSSGDVLDADPGSLPGLLQDLARLLPNHRRALDMPGWESAAYRPVPNVIDAARILFSRQGVAEILSARSDATNLTLTTDRIAALMASARADRRKVILFVTGIPGAGKTLCGLNAAFTVETGIGAAFLTGNPTLVHVLREALVRDAIAQGEKRAPAAHRIKGVIQALPAFRDLHVRTGEVPAERVVVIDEAQRCWDATQAVGKTRDRPVQLSTSEPAHLLDIMARHDDFAAMICLIGNGQEIHDGEGGLAEWGDALRIRPEWRVFAAPATLAAAEPRNRLPALPGMVVEPALHLNVPVRSLRHNAAPDWVDAVLRGDAGAARAIITREGDVPFRLTRSLSALRDGLRSACRGSVEPTHRAGLICSAGARRLRAEGLGAELPHMEADAVARWFLDRYPADVRASDALEQVATQFSVQGLELDHVGLCWDADLIRMPGEMSGETGWRVRSFSGTDWQVRRDAEKIAYRINTYRVLLTRARYQTIIWVPAGDAADRTRDPTTLDGIAAFLRSCGVLDLAAPARPNQRQAVPSPQLLLA</sequence>
<gene>
    <name evidence="2" type="ORF">FE263_20080</name>
</gene>
<evidence type="ECO:0000313" key="3">
    <source>
        <dbReference type="Proteomes" id="UP000305654"/>
    </source>
</evidence>
<organism evidence="2 3">
    <name type="scientific">Lichenicoccus roseus</name>
    <dbReference type="NCBI Taxonomy" id="2683649"/>
    <lineage>
        <taxon>Bacteria</taxon>
        <taxon>Pseudomonadati</taxon>
        <taxon>Pseudomonadota</taxon>
        <taxon>Alphaproteobacteria</taxon>
        <taxon>Acetobacterales</taxon>
        <taxon>Acetobacteraceae</taxon>
        <taxon>Lichenicoccus</taxon>
    </lineage>
</organism>